<dbReference type="Pfam" id="PF17921">
    <property type="entry name" value="Integrase_H2C2"/>
    <property type="match status" value="1"/>
</dbReference>
<dbReference type="CDD" id="cd09274">
    <property type="entry name" value="RNase_HI_RT_Ty3"/>
    <property type="match status" value="1"/>
</dbReference>
<dbReference type="InterPro" id="IPR001584">
    <property type="entry name" value="Integrase_cat-core"/>
</dbReference>
<evidence type="ECO:0000256" key="7">
    <source>
        <dbReference type="SAM" id="MobiDB-lite"/>
    </source>
</evidence>
<evidence type="ECO:0000256" key="5">
    <source>
        <dbReference type="ARBA" id="ARBA00022918"/>
    </source>
</evidence>
<evidence type="ECO:0000256" key="8">
    <source>
        <dbReference type="SAM" id="SignalP"/>
    </source>
</evidence>
<keyword evidence="6" id="KW-0511">Multifunctional enzyme</keyword>
<keyword evidence="8" id="KW-0732">Signal</keyword>
<dbReference type="InterPro" id="IPR043128">
    <property type="entry name" value="Rev_trsase/Diguanyl_cyclase"/>
</dbReference>
<dbReference type="GO" id="GO:0003676">
    <property type="term" value="F:nucleic acid binding"/>
    <property type="evidence" value="ECO:0007669"/>
    <property type="project" value="InterPro"/>
</dbReference>
<gene>
    <name evidence="10" type="ORF">NTEN_LOCUS7022</name>
</gene>
<name>A0A6H5GF63_9HEMI</name>
<keyword evidence="2" id="KW-0808">Transferase</keyword>
<accession>A0A6H5GF63</accession>
<feature type="chain" id="PRO_5026029739" description="RNA-directed DNA polymerase" evidence="8">
    <location>
        <begin position="23"/>
        <end position="778"/>
    </location>
</feature>
<evidence type="ECO:0000313" key="11">
    <source>
        <dbReference type="Proteomes" id="UP000479000"/>
    </source>
</evidence>
<dbReference type="PANTHER" id="PTHR37984:SF5">
    <property type="entry name" value="PROTEIN NYNRIN-LIKE"/>
    <property type="match status" value="1"/>
</dbReference>
<feature type="signal peptide" evidence="8">
    <location>
        <begin position="1"/>
        <end position="22"/>
    </location>
</feature>
<evidence type="ECO:0000256" key="3">
    <source>
        <dbReference type="ARBA" id="ARBA00022722"/>
    </source>
</evidence>
<dbReference type="EC" id="2.7.7.49" evidence="1"/>
<dbReference type="GO" id="GO:0004519">
    <property type="term" value="F:endonuclease activity"/>
    <property type="evidence" value="ECO:0007669"/>
    <property type="project" value="UniProtKB-KW"/>
</dbReference>
<dbReference type="OrthoDB" id="6621374at2759"/>
<organism evidence="10 11">
    <name type="scientific">Nesidiocoris tenuis</name>
    <dbReference type="NCBI Taxonomy" id="355587"/>
    <lineage>
        <taxon>Eukaryota</taxon>
        <taxon>Metazoa</taxon>
        <taxon>Ecdysozoa</taxon>
        <taxon>Arthropoda</taxon>
        <taxon>Hexapoda</taxon>
        <taxon>Insecta</taxon>
        <taxon>Pterygota</taxon>
        <taxon>Neoptera</taxon>
        <taxon>Paraneoptera</taxon>
        <taxon>Hemiptera</taxon>
        <taxon>Heteroptera</taxon>
        <taxon>Panheteroptera</taxon>
        <taxon>Cimicomorpha</taxon>
        <taxon>Miridae</taxon>
        <taxon>Dicyphina</taxon>
        <taxon>Nesidiocoris</taxon>
    </lineage>
</organism>
<dbReference type="SUPFAM" id="SSF56672">
    <property type="entry name" value="DNA/RNA polymerases"/>
    <property type="match status" value="1"/>
</dbReference>
<dbReference type="Proteomes" id="UP000479000">
    <property type="component" value="Unassembled WGS sequence"/>
</dbReference>
<dbReference type="InterPro" id="IPR043502">
    <property type="entry name" value="DNA/RNA_pol_sf"/>
</dbReference>
<keyword evidence="4" id="KW-0255">Endonuclease</keyword>
<evidence type="ECO:0000256" key="6">
    <source>
        <dbReference type="ARBA" id="ARBA00023268"/>
    </source>
</evidence>
<feature type="domain" description="Integrase catalytic" evidence="9">
    <location>
        <begin position="456"/>
        <end position="611"/>
    </location>
</feature>
<keyword evidence="11" id="KW-1185">Reference proteome</keyword>
<dbReference type="EMBL" id="CADCXU010010455">
    <property type="protein sequence ID" value="CAB0001235.1"/>
    <property type="molecule type" value="Genomic_DNA"/>
</dbReference>
<dbReference type="InterPro" id="IPR041588">
    <property type="entry name" value="Integrase_H2C2"/>
</dbReference>
<reference evidence="10 11" key="1">
    <citation type="submission" date="2020-02" db="EMBL/GenBank/DDBJ databases">
        <authorList>
            <person name="Ferguson B K."/>
        </authorList>
    </citation>
    <scope>NUCLEOTIDE SEQUENCE [LARGE SCALE GENOMIC DNA]</scope>
</reference>
<dbReference type="Pfam" id="PF00665">
    <property type="entry name" value="rve"/>
    <property type="match status" value="1"/>
</dbReference>
<evidence type="ECO:0000259" key="9">
    <source>
        <dbReference type="PROSITE" id="PS50994"/>
    </source>
</evidence>
<keyword evidence="2" id="KW-0548">Nucleotidyltransferase</keyword>
<dbReference type="Pfam" id="PF17919">
    <property type="entry name" value="RT_RNaseH_2"/>
    <property type="match status" value="1"/>
</dbReference>
<protein>
    <recommendedName>
        <fullName evidence="1">RNA-directed DNA polymerase</fullName>
        <ecNumber evidence="1">2.7.7.49</ecNumber>
    </recommendedName>
</protein>
<dbReference type="AlphaFoldDB" id="A0A6H5GF63"/>
<dbReference type="InterPro" id="IPR041577">
    <property type="entry name" value="RT_RNaseH_2"/>
</dbReference>
<evidence type="ECO:0000256" key="4">
    <source>
        <dbReference type="ARBA" id="ARBA00022759"/>
    </source>
</evidence>
<sequence length="778" mass="88794">MEMFVLAIIVFIAAHIGSPSSGISRFPEKLTKELYVNLITDAFETRWKAFGASTENLRTMHNVAIPGLILTKPTIVARGGLEVLGVPVVHLRDDRSVEIKFLAFLEKVRALVDMPRPSSQEEIRRFLGMTTYYSRFLPNLSSITYPLRQLLRKDSKFYWSAACESAFIRLKNELSSDRTLIPYDPSMPLLLACDASPVGISGVLSHMINGVEKPIAFASRSLTPSEQNYSQLDREALAIVFAVDHFFNYLYGRHFKLCTDNKPLTRIFHQHSKIPPMTSSRLLRYATFLSAFDYEVVFKDGESNVNADCFSRAPVNQRSSSGDISINDEVQDVCMNSINQISTEILNSDSIRKETVADVELMDIKAKIETDPELALEYTLDNGILFKGQRVIVPKILRNAVLQELHRTHIGISKMKQLARRYVYWKGIDNDIEHLSRSCEPCAKMKSSPPKAQVHPWDEPQNNWDRIHIDYAGPFQGFWFLIVMDSKSRWAEIKICRTAPTSTSTIEMLSEIFSVHGYPYVMVSDNASIFVSDQFQTFCSAKGIFQKLIAPGHPATNGLAERNVYTLKSRLKAMSEDPAPMQSKIREILFRYRMTPLANNSTPAENYLGRKVRCELDALRPLKHSKNLVYDFHARQLSVGDRVQARYFQRNSNLWKFGSVVRKLGRLHYLIRLDEQPNGVVKRHINQLRRTDVNRKSVTFNDNVEAPDNHPPTTPQGRLYEDVEFYPTHHQPQRNPDNGDNSSLQNQPVVSNQPLQPELRRSGRVRSAPNYLRDYVTS</sequence>
<feature type="region of interest" description="Disordered" evidence="7">
    <location>
        <begin position="728"/>
        <end position="778"/>
    </location>
</feature>
<dbReference type="Gene3D" id="1.10.340.70">
    <property type="match status" value="1"/>
</dbReference>
<dbReference type="InterPro" id="IPR050951">
    <property type="entry name" value="Retrovirus_Pol_polyprotein"/>
</dbReference>
<keyword evidence="5" id="KW-0695">RNA-directed DNA polymerase</keyword>
<dbReference type="SUPFAM" id="SSF53098">
    <property type="entry name" value="Ribonuclease H-like"/>
    <property type="match status" value="1"/>
</dbReference>
<dbReference type="FunFam" id="3.10.20.370:FF:000001">
    <property type="entry name" value="Retrovirus-related Pol polyprotein from transposon 17.6-like protein"/>
    <property type="match status" value="1"/>
</dbReference>
<feature type="compositionally biased region" description="Polar residues" evidence="7">
    <location>
        <begin position="733"/>
        <end position="755"/>
    </location>
</feature>
<evidence type="ECO:0000256" key="1">
    <source>
        <dbReference type="ARBA" id="ARBA00012493"/>
    </source>
</evidence>
<keyword evidence="4" id="KW-0378">Hydrolase</keyword>
<keyword evidence="3" id="KW-0540">Nuclease</keyword>
<dbReference type="GO" id="GO:0042575">
    <property type="term" value="C:DNA polymerase complex"/>
    <property type="evidence" value="ECO:0007669"/>
    <property type="project" value="UniProtKB-ARBA"/>
</dbReference>
<evidence type="ECO:0000256" key="2">
    <source>
        <dbReference type="ARBA" id="ARBA00022695"/>
    </source>
</evidence>
<proteinExistence type="predicted"/>
<dbReference type="Gene3D" id="3.10.20.370">
    <property type="match status" value="1"/>
</dbReference>
<dbReference type="PANTHER" id="PTHR37984">
    <property type="entry name" value="PROTEIN CBG26694"/>
    <property type="match status" value="1"/>
</dbReference>
<dbReference type="Gene3D" id="3.30.420.10">
    <property type="entry name" value="Ribonuclease H-like superfamily/Ribonuclease H"/>
    <property type="match status" value="1"/>
</dbReference>
<dbReference type="InterPro" id="IPR036397">
    <property type="entry name" value="RNaseH_sf"/>
</dbReference>
<dbReference type="FunFam" id="3.30.70.270:FF:000026">
    <property type="entry name" value="Transposon Ty3-G Gag-Pol polyprotein"/>
    <property type="match status" value="1"/>
</dbReference>
<dbReference type="FunFam" id="1.10.340.70:FF:000003">
    <property type="entry name" value="Protein CBG25708"/>
    <property type="match status" value="1"/>
</dbReference>
<dbReference type="InterPro" id="IPR012337">
    <property type="entry name" value="RNaseH-like_sf"/>
</dbReference>
<dbReference type="GO" id="GO:0003964">
    <property type="term" value="F:RNA-directed DNA polymerase activity"/>
    <property type="evidence" value="ECO:0007669"/>
    <property type="project" value="UniProtKB-KW"/>
</dbReference>
<evidence type="ECO:0000313" key="10">
    <source>
        <dbReference type="EMBL" id="CAB0001235.1"/>
    </source>
</evidence>
<dbReference type="Gene3D" id="3.30.70.270">
    <property type="match status" value="1"/>
</dbReference>
<dbReference type="PROSITE" id="PS50994">
    <property type="entry name" value="INTEGRASE"/>
    <property type="match status" value="1"/>
</dbReference>
<dbReference type="GO" id="GO:0015074">
    <property type="term" value="P:DNA integration"/>
    <property type="evidence" value="ECO:0007669"/>
    <property type="project" value="InterPro"/>
</dbReference>